<dbReference type="AlphaFoldDB" id="A0A7I7LI45"/>
<evidence type="ECO:0000313" key="3">
    <source>
        <dbReference type="Proteomes" id="UP000467164"/>
    </source>
</evidence>
<gene>
    <name evidence="2" type="ORF">MSHO_46350</name>
</gene>
<reference evidence="2 3" key="1">
    <citation type="journal article" date="2019" name="Emerg. Microbes Infect.">
        <title>Comprehensive subspecies identification of 175 nontuberculous mycobacteria species based on 7547 genomic profiles.</title>
        <authorList>
            <person name="Matsumoto Y."/>
            <person name="Kinjo T."/>
            <person name="Motooka D."/>
            <person name="Nabeya D."/>
            <person name="Jung N."/>
            <person name="Uechi K."/>
            <person name="Horii T."/>
            <person name="Iida T."/>
            <person name="Fujita J."/>
            <person name="Nakamura S."/>
        </authorList>
    </citation>
    <scope>NUCLEOTIDE SEQUENCE [LARGE SCALE GENOMIC DNA]</scope>
    <source>
        <strain evidence="2 3">JCM 12657</strain>
    </source>
</reference>
<dbReference type="Proteomes" id="UP000467164">
    <property type="component" value="Chromosome"/>
</dbReference>
<keyword evidence="3" id="KW-1185">Reference proteome</keyword>
<evidence type="ECO:0000313" key="2">
    <source>
        <dbReference type="EMBL" id="BBX59290.1"/>
    </source>
</evidence>
<evidence type="ECO:0000256" key="1">
    <source>
        <dbReference type="SAM" id="Phobius"/>
    </source>
</evidence>
<organism evidence="2 3">
    <name type="scientific">Mycobacterium shottsii</name>
    <dbReference type="NCBI Taxonomy" id="133549"/>
    <lineage>
        <taxon>Bacteria</taxon>
        <taxon>Bacillati</taxon>
        <taxon>Actinomycetota</taxon>
        <taxon>Actinomycetes</taxon>
        <taxon>Mycobacteriales</taxon>
        <taxon>Mycobacteriaceae</taxon>
        <taxon>Mycobacterium</taxon>
        <taxon>Mycobacterium ulcerans group</taxon>
    </lineage>
</organism>
<keyword evidence="1" id="KW-1133">Transmembrane helix</keyword>
<keyword evidence="1" id="KW-0812">Transmembrane</keyword>
<feature type="transmembrane region" description="Helical" evidence="1">
    <location>
        <begin position="15"/>
        <end position="35"/>
    </location>
</feature>
<feature type="transmembrane region" description="Helical" evidence="1">
    <location>
        <begin position="63"/>
        <end position="85"/>
    </location>
</feature>
<feature type="transmembrane region" description="Helical" evidence="1">
    <location>
        <begin position="131"/>
        <end position="150"/>
    </location>
</feature>
<feature type="transmembrane region" description="Helical" evidence="1">
    <location>
        <begin position="188"/>
        <end position="206"/>
    </location>
</feature>
<sequence>MFYWLQHDIVDRGRLPLLCCLVAFILTFFVTRTFVRVIRGRPDDGPPPRWWQPRNVHLGSVHVHHVTFGVVLVMISGLTLVTLAFNGHEPELTVAATFFGIGAALVLDEYALILHLSDVYWEEDGRTSVDAVFAAVAVAGLLTLGLHPLMFFPTIWSGSDSVLPRAVVVGGLVLTLPLATVVLIKGKVWTGLLGMFIVVLLVIGAIRLSRPHAPWPGGAIPRNRTRCGERCSASAPCAARWCGSSSGCSARSPAPLGCPTSAPSRRSWIATFTPRRHPRAPSRY</sequence>
<evidence type="ECO:0008006" key="4">
    <source>
        <dbReference type="Google" id="ProtNLM"/>
    </source>
</evidence>
<protein>
    <recommendedName>
        <fullName evidence="4">Integral membrane protein</fullName>
    </recommendedName>
</protein>
<keyword evidence="1" id="KW-0472">Membrane</keyword>
<feature type="transmembrane region" description="Helical" evidence="1">
    <location>
        <begin position="162"/>
        <end position="182"/>
    </location>
</feature>
<dbReference type="EMBL" id="AP022572">
    <property type="protein sequence ID" value="BBX59290.1"/>
    <property type="molecule type" value="Genomic_DNA"/>
</dbReference>
<accession>A0A7I7LI45</accession>
<dbReference type="KEGG" id="msho:MSHO_46350"/>
<proteinExistence type="predicted"/>
<name>A0A7I7LI45_9MYCO</name>
<feature type="transmembrane region" description="Helical" evidence="1">
    <location>
        <begin position="92"/>
        <end position="111"/>
    </location>
</feature>